<protein>
    <recommendedName>
        <fullName evidence="7">DUF659 domain-containing protein</fullName>
    </recommendedName>
</protein>
<keyword evidence="3" id="KW-0863">Zinc-finger</keyword>
<feature type="domain" description="DUF659" evidence="7">
    <location>
        <begin position="177"/>
        <end position="328"/>
    </location>
</feature>
<dbReference type="VEuPathDB" id="FungiDB:RhiirFUN_020449"/>
<organism evidence="8 9">
    <name type="scientific">Rhizophagus irregularis</name>
    <dbReference type="NCBI Taxonomy" id="588596"/>
    <lineage>
        <taxon>Eukaryota</taxon>
        <taxon>Fungi</taxon>
        <taxon>Fungi incertae sedis</taxon>
        <taxon>Mucoromycota</taxon>
        <taxon>Glomeromycotina</taxon>
        <taxon>Glomeromycetes</taxon>
        <taxon>Glomerales</taxon>
        <taxon>Glomeraceae</taxon>
        <taxon>Rhizophagus</taxon>
    </lineage>
</organism>
<sequence>MPPLPSLLNQYIVRTDIKVNKSNLKTFCKPCIEVLGEEEGQKISFPNKKDRIIQHFKKCDNFFAKTNEEEREKIFAILQPNNNDVPSIIPQKRSYSISSQTSQVSLASSSSHKVINRSSYYGPMDNYIVRSLSKEDLQKFYMLLLRLTVSCGWALSWVNKPEAKELFDFLNPFLKLPDRRVLGGDILKQVVADSDKAMETAIKEDPVGVTLTFDGWTNVKNEQLLGTVLLASNGKPYVWKAVDISSERKNYTAVIEKTEAMLTELRNKEITVCAIVTDSASAYAAARHRMRISNRSIIFLPSFAHQINLCVGEIFKESTEFKTTIDRAIKLATYFKNSNHKYFIACLRDQQYKTYKKCIAISVPGETRWNSLYNMCISLLKTQQALQILAINFKPPIVETRRRQGEALTLPREIFEIIDSSIFWDHITLINNILEPYCKLLNVLQCDKARLFQVVHKKRWKDWEQPLLLLSYLLHPEYRMNQFNNATSINYSEFGKWLMYYYRAWSGKEPKCILREFDDFRLAKYPFDLESYRQFNDDIWRYWCYVSVSTNELGLVACRIFGICVNAASVERLWSCMGFLQTKRRNRLMFSKALQMSKLRADITYGHRLHNNPILIEPTLDIDDANETDTNQNPGNLNGLENNRGNDPAVNLETNPKPIEVDYDSDDEAFEPQLENDFGEYLQGWMEMLKEEENAEIDEVDEESNTSLDDITHPANDTSAKWELITLFNNNIDIYKFTILDFLGVCDSEVLSHRIINNRINIIIKTKNFYFY</sequence>
<evidence type="ECO:0000256" key="5">
    <source>
        <dbReference type="ARBA" id="ARBA00023242"/>
    </source>
</evidence>
<dbReference type="EMBL" id="LLXJ01000897">
    <property type="protein sequence ID" value="PKC05270.1"/>
    <property type="molecule type" value="Genomic_DNA"/>
</dbReference>
<dbReference type="Proteomes" id="UP000232722">
    <property type="component" value="Unassembled WGS sequence"/>
</dbReference>
<dbReference type="InterPro" id="IPR012337">
    <property type="entry name" value="RNaseH-like_sf"/>
</dbReference>
<dbReference type="GO" id="GO:0008270">
    <property type="term" value="F:zinc ion binding"/>
    <property type="evidence" value="ECO:0007669"/>
    <property type="project" value="UniProtKB-KW"/>
</dbReference>
<reference evidence="8 9" key="2">
    <citation type="submission" date="2017-09" db="EMBL/GenBank/DDBJ databases">
        <title>Extensive intraspecific genome diversity in a model arbuscular mycorrhizal fungus.</title>
        <authorList>
            <person name="Chen E.C."/>
            <person name="Morin E."/>
            <person name="Beaudet D."/>
            <person name="Noel J."/>
            <person name="Ndikumana S."/>
            <person name="Charron P."/>
            <person name="St-Onge C."/>
            <person name="Giorgi J."/>
            <person name="Grigoriev I.V."/>
            <person name="Roux C."/>
            <person name="Martin F.M."/>
            <person name="Corradi N."/>
        </authorList>
    </citation>
    <scope>NUCLEOTIDE SEQUENCE [LARGE SCALE GENOMIC DNA]</scope>
    <source>
        <strain evidence="8 9">A5</strain>
    </source>
</reference>
<keyword evidence="2" id="KW-0479">Metal-binding</keyword>
<dbReference type="PANTHER" id="PTHR46481:SF10">
    <property type="entry name" value="ZINC FINGER BED DOMAIN-CONTAINING PROTEIN 39"/>
    <property type="match status" value="1"/>
</dbReference>
<dbReference type="VEuPathDB" id="FungiDB:RhiirA1_470139"/>
<dbReference type="PANTHER" id="PTHR46481">
    <property type="entry name" value="ZINC FINGER BED DOMAIN-CONTAINING PROTEIN 4"/>
    <property type="match status" value="1"/>
</dbReference>
<evidence type="ECO:0000313" key="9">
    <source>
        <dbReference type="Proteomes" id="UP000232722"/>
    </source>
</evidence>
<comment type="caution">
    <text evidence="8">The sequence shown here is derived from an EMBL/GenBank/DDBJ whole genome shotgun (WGS) entry which is preliminary data.</text>
</comment>
<keyword evidence="4" id="KW-0862">Zinc</keyword>
<comment type="subcellular location">
    <subcellularLocation>
        <location evidence="1">Nucleus</location>
    </subcellularLocation>
</comment>
<name>A0A2N0PEL9_9GLOM</name>
<dbReference type="AlphaFoldDB" id="A0A2N0PEL9"/>
<dbReference type="VEuPathDB" id="FungiDB:RhiirA1_462309"/>
<accession>A0A2N0PEL9</accession>
<evidence type="ECO:0000256" key="1">
    <source>
        <dbReference type="ARBA" id="ARBA00004123"/>
    </source>
</evidence>
<dbReference type="VEuPathDB" id="FungiDB:RhiirFUN_015392"/>
<dbReference type="VEuPathDB" id="FungiDB:FUN_019152"/>
<evidence type="ECO:0000256" key="4">
    <source>
        <dbReference type="ARBA" id="ARBA00022833"/>
    </source>
</evidence>
<feature type="region of interest" description="Disordered" evidence="6">
    <location>
        <begin position="624"/>
        <end position="651"/>
    </location>
</feature>
<evidence type="ECO:0000256" key="2">
    <source>
        <dbReference type="ARBA" id="ARBA00022723"/>
    </source>
</evidence>
<gene>
    <name evidence="8" type="ORF">RhiirA5_421113</name>
</gene>
<dbReference type="InterPro" id="IPR007021">
    <property type="entry name" value="DUF659"/>
</dbReference>
<evidence type="ECO:0000256" key="6">
    <source>
        <dbReference type="SAM" id="MobiDB-lite"/>
    </source>
</evidence>
<evidence type="ECO:0000313" key="8">
    <source>
        <dbReference type="EMBL" id="PKC05270.1"/>
    </source>
</evidence>
<dbReference type="Pfam" id="PF04937">
    <property type="entry name" value="DUF659"/>
    <property type="match status" value="1"/>
</dbReference>
<reference evidence="8 9" key="1">
    <citation type="submission" date="2016-04" db="EMBL/GenBank/DDBJ databases">
        <title>Genome analyses suggest a sexual origin of heterokaryosis in a supposedly ancient asexual fungus.</title>
        <authorList>
            <person name="Ropars J."/>
            <person name="Sedzielewska K."/>
            <person name="Noel J."/>
            <person name="Charron P."/>
            <person name="Farinelli L."/>
            <person name="Marton T."/>
            <person name="Kruger M."/>
            <person name="Pelin A."/>
            <person name="Brachmann A."/>
            <person name="Corradi N."/>
        </authorList>
    </citation>
    <scope>NUCLEOTIDE SEQUENCE [LARGE SCALE GENOMIC DNA]</scope>
    <source>
        <strain evidence="8 9">A5</strain>
    </source>
</reference>
<dbReference type="InterPro" id="IPR052035">
    <property type="entry name" value="ZnF_BED_domain_contain"/>
</dbReference>
<proteinExistence type="predicted"/>
<dbReference type="VEuPathDB" id="FungiDB:RhiirFUN_020450"/>
<dbReference type="VEuPathDB" id="FungiDB:RhiirA1_486165"/>
<keyword evidence="5" id="KW-0539">Nucleus</keyword>
<feature type="compositionally biased region" description="Low complexity" evidence="6">
    <location>
        <begin position="631"/>
        <end position="646"/>
    </location>
</feature>
<evidence type="ECO:0000259" key="7">
    <source>
        <dbReference type="Pfam" id="PF04937"/>
    </source>
</evidence>
<dbReference type="GO" id="GO:0005634">
    <property type="term" value="C:nucleus"/>
    <property type="evidence" value="ECO:0007669"/>
    <property type="project" value="UniProtKB-SubCell"/>
</dbReference>
<dbReference type="VEuPathDB" id="FungiDB:RhiirA1_477901"/>
<evidence type="ECO:0000256" key="3">
    <source>
        <dbReference type="ARBA" id="ARBA00022771"/>
    </source>
</evidence>
<dbReference type="SUPFAM" id="SSF53098">
    <property type="entry name" value="Ribonuclease H-like"/>
    <property type="match status" value="1"/>
</dbReference>